<sequence>MPQAPTRKTPPKGGRSDSARPRPTPKKGQIFTDWASI</sequence>
<protein>
    <submittedName>
        <fullName evidence="2">Uncharacterized protein</fullName>
    </submittedName>
</protein>
<proteinExistence type="predicted"/>
<evidence type="ECO:0000256" key="1">
    <source>
        <dbReference type="SAM" id="MobiDB-lite"/>
    </source>
</evidence>
<organism evidence="2 3">
    <name type="scientific">Rhodovulum adriaticum</name>
    <name type="common">Rhodopseudomonas adriatica</name>
    <dbReference type="NCBI Taxonomy" id="35804"/>
    <lineage>
        <taxon>Bacteria</taxon>
        <taxon>Pseudomonadati</taxon>
        <taxon>Pseudomonadota</taxon>
        <taxon>Alphaproteobacteria</taxon>
        <taxon>Rhodobacterales</taxon>
        <taxon>Paracoccaceae</taxon>
        <taxon>Rhodovulum</taxon>
    </lineage>
</organism>
<gene>
    <name evidence="2" type="ORF">EV656_102136</name>
</gene>
<name>A0A4R2NVN1_RHOAD</name>
<evidence type="ECO:0000313" key="2">
    <source>
        <dbReference type="EMBL" id="TCP26173.1"/>
    </source>
</evidence>
<reference evidence="2 3" key="1">
    <citation type="submission" date="2019-03" db="EMBL/GenBank/DDBJ databases">
        <title>Genomic Encyclopedia of Type Strains, Phase IV (KMG-IV): sequencing the most valuable type-strain genomes for metagenomic binning, comparative biology and taxonomic classification.</title>
        <authorList>
            <person name="Goeker M."/>
        </authorList>
    </citation>
    <scope>NUCLEOTIDE SEQUENCE [LARGE SCALE GENOMIC DNA]</scope>
    <source>
        <strain evidence="2 3">DSM 2781</strain>
    </source>
</reference>
<dbReference type="AlphaFoldDB" id="A0A4R2NVN1"/>
<dbReference type="EMBL" id="SLXL01000002">
    <property type="protein sequence ID" value="TCP26173.1"/>
    <property type="molecule type" value="Genomic_DNA"/>
</dbReference>
<evidence type="ECO:0000313" key="3">
    <source>
        <dbReference type="Proteomes" id="UP000295733"/>
    </source>
</evidence>
<comment type="caution">
    <text evidence="2">The sequence shown here is derived from an EMBL/GenBank/DDBJ whole genome shotgun (WGS) entry which is preliminary data.</text>
</comment>
<accession>A0A4R2NVN1</accession>
<keyword evidence="3" id="KW-1185">Reference proteome</keyword>
<dbReference type="Proteomes" id="UP000295733">
    <property type="component" value="Unassembled WGS sequence"/>
</dbReference>
<feature type="region of interest" description="Disordered" evidence="1">
    <location>
        <begin position="1"/>
        <end position="37"/>
    </location>
</feature>